<sequence length="292" mass="32736">MDKCDNTSVQGNKVSYDPGWNDPPKFSYNAQQTTPNRPRNFLNKRVAFPLSGTGSTTASVPSVNLPPMPVALPTISTHSKQNNCKNVPDDIIIIDSESTLTEVKDIFVKLIDSGELGSKANDIRKRIDVMEDMWLKGKLNSKIQTEMKELAYALRDDQPSKADEIHKSLMVDHVSAVILRRELKDAQIESELSRMMSSDDEEDEDDEEFTFVSERPNLFNNLDAKMNKIQSYSYKELLDNLDDCNQPAQSLSSAQPSSPVQAPSPVQEFTIRSSPERNVSEKDAVDEPMSSF</sequence>
<dbReference type="PANTHER" id="PTHR18834:SF2">
    <property type="entry name" value="STEROID RECEPTOR RNA ACTIVATOR 1"/>
    <property type="match status" value="1"/>
</dbReference>
<dbReference type="OrthoDB" id="5982138at2759"/>
<feature type="compositionally biased region" description="Polar residues" evidence="1">
    <location>
        <begin position="28"/>
        <end position="37"/>
    </location>
</feature>
<dbReference type="Proteomes" id="UP000691718">
    <property type="component" value="Unassembled WGS sequence"/>
</dbReference>
<comment type="caution">
    <text evidence="3">The sequence shown here is derived from an EMBL/GenBank/DDBJ whole genome shotgun (WGS) entry which is preliminary data.</text>
</comment>
<organism evidence="3 4">
    <name type="scientific">Parnassius apollo</name>
    <name type="common">Apollo butterfly</name>
    <name type="synonym">Papilio apollo</name>
    <dbReference type="NCBI Taxonomy" id="110799"/>
    <lineage>
        <taxon>Eukaryota</taxon>
        <taxon>Metazoa</taxon>
        <taxon>Ecdysozoa</taxon>
        <taxon>Arthropoda</taxon>
        <taxon>Hexapoda</taxon>
        <taxon>Insecta</taxon>
        <taxon>Pterygota</taxon>
        <taxon>Neoptera</taxon>
        <taxon>Endopterygota</taxon>
        <taxon>Lepidoptera</taxon>
        <taxon>Glossata</taxon>
        <taxon>Ditrysia</taxon>
        <taxon>Papilionoidea</taxon>
        <taxon>Papilionidae</taxon>
        <taxon>Parnassiinae</taxon>
        <taxon>Parnassini</taxon>
        <taxon>Parnassius</taxon>
        <taxon>Parnassius</taxon>
    </lineage>
</organism>
<feature type="region of interest" description="Disordered" evidence="1">
    <location>
        <begin position="243"/>
        <end position="292"/>
    </location>
</feature>
<feature type="domain" description="SRA1/Sec31" evidence="2">
    <location>
        <begin position="65"/>
        <end position="177"/>
    </location>
</feature>
<dbReference type="GO" id="GO:0006357">
    <property type="term" value="P:regulation of transcription by RNA polymerase II"/>
    <property type="evidence" value="ECO:0007669"/>
    <property type="project" value="InterPro"/>
</dbReference>
<gene>
    <name evidence="3" type="ORF">PAPOLLO_LOCUS7022</name>
</gene>
<evidence type="ECO:0000313" key="3">
    <source>
        <dbReference type="EMBL" id="CAG4963595.1"/>
    </source>
</evidence>
<protein>
    <submittedName>
        <fullName evidence="3">(apollo) hypothetical protein</fullName>
    </submittedName>
</protein>
<dbReference type="GO" id="GO:0003713">
    <property type="term" value="F:transcription coactivator activity"/>
    <property type="evidence" value="ECO:0007669"/>
    <property type="project" value="InterPro"/>
</dbReference>
<evidence type="ECO:0000256" key="1">
    <source>
        <dbReference type="SAM" id="MobiDB-lite"/>
    </source>
</evidence>
<dbReference type="PANTHER" id="PTHR18834">
    <property type="entry name" value="STEROID RECEPTOR RNA ACTIVATOR 1"/>
    <property type="match status" value="1"/>
</dbReference>
<dbReference type="GO" id="GO:0005634">
    <property type="term" value="C:nucleus"/>
    <property type="evidence" value="ECO:0007669"/>
    <property type="project" value="TreeGrafter"/>
</dbReference>
<proteinExistence type="predicted"/>
<feature type="region of interest" description="Disordered" evidence="1">
    <location>
        <begin position="1"/>
        <end position="39"/>
    </location>
</feature>
<evidence type="ECO:0000313" key="4">
    <source>
        <dbReference type="Proteomes" id="UP000691718"/>
    </source>
</evidence>
<name>A0A8S3WKS6_PARAO</name>
<dbReference type="Pfam" id="PF07304">
    <property type="entry name" value="SRA1"/>
    <property type="match status" value="1"/>
</dbReference>
<dbReference type="InterPro" id="IPR040243">
    <property type="entry name" value="Steroid_recept_RNA_1"/>
</dbReference>
<evidence type="ECO:0000259" key="2">
    <source>
        <dbReference type="Pfam" id="PF07304"/>
    </source>
</evidence>
<reference evidence="3" key="1">
    <citation type="submission" date="2021-04" db="EMBL/GenBank/DDBJ databases">
        <authorList>
            <person name="Tunstrom K."/>
        </authorList>
    </citation>
    <scope>NUCLEOTIDE SEQUENCE</scope>
</reference>
<feature type="compositionally biased region" description="Low complexity" evidence="1">
    <location>
        <begin position="246"/>
        <end position="267"/>
    </location>
</feature>
<dbReference type="EMBL" id="CAJQZP010000478">
    <property type="protein sequence ID" value="CAG4963595.1"/>
    <property type="molecule type" value="Genomic_DNA"/>
</dbReference>
<dbReference type="InterPro" id="IPR009917">
    <property type="entry name" value="SRA1/Sec31"/>
</dbReference>
<keyword evidence="4" id="KW-1185">Reference proteome</keyword>
<accession>A0A8S3WKS6</accession>
<feature type="compositionally biased region" description="Polar residues" evidence="1">
    <location>
        <begin position="1"/>
        <end position="13"/>
    </location>
</feature>
<feature type="compositionally biased region" description="Basic and acidic residues" evidence="1">
    <location>
        <begin position="274"/>
        <end position="285"/>
    </location>
</feature>
<dbReference type="AlphaFoldDB" id="A0A8S3WKS6"/>